<organism evidence="2 3">
    <name type="scientific">Prunus persica</name>
    <name type="common">Peach</name>
    <name type="synonym">Amygdalus persica</name>
    <dbReference type="NCBI Taxonomy" id="3760"/>
    <lineage>
        <taxon>Eukaryota</taxon>
        <taxon>Viridiplantae</taxon>
        <taxon>Streptophyta</taxon>
        <taxon>Embryophyta</taxon>
        <taxon>Tracheophyta</taxon>
        <taxon>Spermatophyta</taxon>
        <taxon>Magnoliopsida</taxon>
        <taxon>eudicotyledons</taxon>
        <taxon>Gunneridae</taxon>
        <taxon>Pentapetalae</taxon>
        <taxon>rosids</taxon>
        <taxon>fabids</taxon>
        <taxon>Rosales</taxon>
        <taxon>Rosaceae</taxon>
        <taxon>Amygdaloideae</taxon>
        <taxon>Amygdaleae</taxon>
        <taxon>Prunus</taxon>
    </lineage>
</organism>
<feature type="transmembrane region" description="Helical" evidence="1">
    <location>
        <begin position="26"/>
        <end position="51"/>
    </location>
</feature>
<keyword evidence="3" id="KW-1185">Reference proteome</keyword>
<dbReference type="AlphaFoldDB" id="A0A251Q4I2"/>
<evidence type="ECO:0000256" key="1">
    <source>
        <dbReference type="SAM" id="Phobius"/>
    </source>
</evidence>
<evidence type="ECO:0000313" key="2">
    <source>
        <dbReference type="EMBL" id="ONI18751.1"/>
    </source>
</evidence>
<evidence type="ECO:0000313" key="3">
    <source>
        <dbReference type="Proteomes" id="UP000006882"/>
    </source>
</evidence>
<keyword evidence="1" id="KW-0812">Transmembrane</keyword>
<keyword evidence="1" id="KW-0472">Membrane</keyword>
<accession>A0A251Q4I2</accession>
<dbReference type="Proteomes" id="UP000006882">
    <property type="component" value="Chromosome G3"/>
</dbReference>
<reference evidence="2 3" key="1">
    <citation type="journal article" date="2013" name="Nat. Genet.">
        <title>The high-quality draft genome of peach (Prunus persica) identifies unique patterns of genetic diversity, domestication and genome evolution.</title>
        <authorList>
            <consortium name="International Peach Genome Initiative"/>
            <person name="Verde I."/>
            <person name="Abbott A.G."/>
            <person name="Scalabrin S."/>
            <person name="Jung S."/>
            <person name="Shu S."/>
            <person name="Marroni F."/>
            <person name="Zhebentyayeva T."/>
            <person name="Dettori M.T."/>
            <person name="Grimwood J."/>
            <person name="Cattonaro F."/>
            <person name="Zuccolo A."/>
            <person name="Rossini L."/>
            <person name="Jenkins J."/>
            <person name="Vendramin E."/>
            <person name="Meisel L.A."/>
            <person name="Decroocq V."/>
            <person name="Sosinski B."/>
            <person name="Prochnik S."/>
            <person name="Mitros T."/>
            <person name="Policriti A."/>
            <person name="Cipriani G."/>
            <person name="Dondini L."/>
            <person name="Ficklin S."/>
            <person name="Goodstein D.M."/>
            <person name="Xuan P."/>
            <person name="Del Fabbro C."/>
            <person name="Aramini V."/>
            <person name="Copetti D."/>
            <person name="Gonzalez S."/>
            <person name="Horner D.S."/>
            <person name="Falchi R."/>
            <person name="Lucas S."/>
            <person name="Mica E."/>
            <person name="Maldonado J."/>
            <person name="Lazzari B."/>
            <person name="Bielenberg D."/>
            <person name="Pirona R."/>
            <person name="Miculan M."/>
            <person name="Barakat A."/>
            <person name="Testolin R."/>
            <person name="Stella A."/>
            <person name="Tartarini S."/>
            <person name="Tonutti P."/>
            <person name="Arus P."/>
            <person name="Orellana A."/>
            <person name="Wells C."/>
            <person name="Main D."/>
            <person name="Vizzotto G."/>
            <person name="Silva H."/>
            <person name="Salamini F."/>
            <person name="Schmutz J."/>
            <person name="Morgante M."/>
            <person name="Rokhsar D.S."/>
        </authorList>
    </citation>
    <scope>NUCLEOTIDE SEQUENCE [LARGE SCALE GENOMIC DNA]</scope>
    <source>
        <strain evidence="3">cv. Nemared</strain>
    </source>
</reference>
<dbReference type="Gramene" id="ONI18751">
    <property type="protein sequence ID" value="ONI18751"/>
    <property type="gene ID" value="PRUPE_3G236500"/>
</dbReference>
<keyword evidence="1" id="KW-1133">Transmembrane helix</keyword>
<gene>
    <name evidence="2" type="ORF">PRUPE_3G236500</name>
</gene>
<protein>
    <submittedName>
        <fullName evidence="2">Uncharacterized protein</fullName>
    </submittedName>
</protein>
<proteinExistence type="predicted"/>
<name>A0A251Q4I2_PRUPE</name>
<sequence length="55" mass="6473">MKWALWVFNCGYQRHRIFLNPNAHKICLFLCLNLLSLLLGQSPLVLFIRLIGFNL</sequence>
<dbReference type="EMBL" id="CM007653">
    <property type="protein sequence ID" value="ONI18751.1"/>
    <property type="molecule type" value="Genomic_DNA"/>
</dbReference>